<evidence type="ECO:0000256" key="1">
    <source>
        <dbReference type="SAM" id="MobiDB-lite"/>
    </source>
</evidence>
<keyword evidence="3" id="KW-1185">Reference proteome</keyword>
<dbReference type="Proteomes" id="UP000654918">
    <property type="component" value="Unassembled WGS sequence"/>
</dbReference>
<sequence>MPYVCLRLQTHTHTRTRSTTLLTTLDPDLLELWEISALLRIIPSAPIAYSLSPPRGVHPNSSVLAWQSRPPATSWEKKRPHISSSTPLVLTHRRAPQPSPQPCCCLSPSQEHPNA</sequence>
<comment type="caution">
    <text evidence="2">The sequence shown here is derived from an EMBL/GenBank/DDBJ whole genome shotgun (WGS) entry which is preliminary data.</text>
</comment>
<evidence type="ECO:0000313" key="2">
    <source>
        <dbReference type="EMBL" id="KAF6830111.1"/>
    </source>
</evidence>
<gene>
    <name evidence="2" type="ORF">CPLU01_07526</name>
</gene>
<dbReference type="AlphaFoldDB" id="A0A8H6KG52"/>
<name>A0A8H6KG52_9PEZI</name>
<organism evidence="2 3">
    <name type="scientific">Colletotrichum plurivorum</name>
    <dbReference type="NCBI Taxonomy" id="2175906"/>
    <lineage>
        <taxon>Eukaryota</taxon>
        <taxon>Fungi</taxon>
        <taxon>Dikarya</taxon>
        <taxon>Ascomycota</taxon>
        <taxon>Pezizomycotina</taxon>
        <taxon>Sordariomycetes</taxon>
        <taxon>Hypocreomycetidae</taxon>
        <taxon>Glomerellales</taxon>
        <taxon>Glomerellaceae</taxon>
        <taxon>Colletotrichum</taxon>
        <taxon>Colletotrichum orchidearum species complex</taxon>
    </lineage>
</organism>
<proteinExistence type="predicted"/>
<feature type="region of interest" description="Disordered" evidence="1">
    <location>
        <begin position="74"/>
        <end position="115"/>
    </location>
</feature>
<evidence type="ECO:0000313" key="3">
    <source>
        <dbReference type="Proteomes" id="UP000654918"/>
    </source>
</evidence>
<reference evidence="2" key="1">
    <citation type="journal article" date="2020" name="Phytopathology">
        <title>Genome Sequence Resources of Colletotrichum truncatum, C. plurivorum, C. musicola, and C. sojae: Four Species Pathogenic to Soybean (Glycine max).</title>
        <authorList>
            <person name="Rogerio F."/>
            <person name="Boufleur T.R."/>
            <person name="Ciampi-Guillardi M."/>
            <person name="Sukno S.A."/>
            <person name="Thon M.R."/>
            <person name="Massola Junior N.S."/>
            <person name="Baroncelli R."/>
        </authorList>
    </citation>
    <scope>NUCLEOTIDE SEQUENCE</scope>
    <source>
        <strain evidence="2">LFN00145</strain>
    </source>
</reference>
<protein>
    <submittedName>
        <fullName evidence="2">Uncharacterized protein</fullName>
    </submittedName>
</protein>
<dbReference type="EMBL" id="WIGO01000098">
    <property type="protein sequence ID" value="KAF6830111.1"/>
    <property type="molecule type" value="Genomic_DNA"/>
</dbReference>
<accession>A0A8H6KG52</accession>